<proteinExistence type="predicted"/>
<evidence type="ECO:0000313" key="2">
    <source>
        <dbReference type="EMBL" id="KAL3312800.1"/>
    </source>
</evidence>
<keyword evidence="1" id="KW-0175">Coiled coil</keyword>
<name>A0ABD2PZG2_9PLAT</name>
<dbReference type="EMBL" id="JBJKFK010001544">
    <property type="protein sequence ID" value="KAL3312800.1"/>
    <property type="molecule type" value="Genomic_DNA"/>
</dbReference>
<dbReference type="AlphaFoldDB" id="A0ABD2PZG2"/>
<sequence>MNDRGLGTLVERNHEAYKREARYVREVKLDQVPTVEESVREFCADATQLRDATAMFPKKKMEPVYVGSDLPEEGTVDFDTVAKNLEIRIRDLYKKRVQPMEQQRVKKQESPKRTRAFLSLAKENRKISKKIVMRKKALEEGKLSEDEEVIEEVVVEKAKVEKLRNLENKQLVFLDLVNQLKQYKEEMHQKYVRKKELEEADRDFEEISEKVEKMQGKLQHSTERLRLLKNEIRKRISPKKWVMIECLIAGKVTEKDLCKVEEKSWNWYIE</sequence>
<keyword evidence="3" id="KW-1185">Reference proteome</keyword>
<organism evidence="2 3">
    <name type="scientific">Cichlidogyrus casuarinus</name>
    <dbReference type="NCBI Taxonomy" id="1844966"/>
    <lineage>
        <taxon>Eukaryota</taxon>
        <taxon>Metazoa</taxon>
        <taxon>Spiralia</taxon>
        <taxon>Lophotrochozoa</taxon>
        <taxon>Platyhelminthes</taxon>
        <taxon>Monogenea</taxon>
        <taxon>Monopisthocotylea</taxon>
        <taxon>Dactylogyridea</taxon>
        <taxon>Ancyrocephalidae</taxon>
        <taxon>Cichlidogyrus</taxon>
    </lineage>
</organism>
<gene>
    <name evidence="2" type="ORF">Ciccas_008602</name>
</gene>
<dbReference type="Proteomes" id="UP001626550">
    <property type="component" value="Unassembled WGS sequence"/>
</dbReference>
<protein>
    <submittedName>
        <fullName evidence="2">Uncharacterized protein</fullName>
    </submittedName>
</protein>
<evidence type="ECO:0000256" key="1">
    <source>
        <dbReference type="SAM" id="Coils"/>
    </source>
</evidence>
<evidence type="ECO:0000313" key="3">
    <source>
        <dbReference type="Proteomes" id="UP001626550"/>
    </source>
</evidence>
<accession>A0ABD2PZG2</accession>
<feature type="coiled-coil region" evidence="1">
    <location>
        <begin position="166"/>
        <end position="231"/>
    </location>
</feature>
<comment type="caution">
    <text evidence="2">The sequence shown here is derived from an EMBL/GenBank/DDBJ whole genome shotgun (WGS) entry which is preliminary data.</text>
</comment>
<reference evidence="2 3" key="1">
    <citation type="submission" date="2024-11" db="EMBL/GenBank/DDBJ databases">
        <title>Adaptive evolution of stress response genes in parasites aligns with host niche diversity.</title>
        <authorList>
            <person name="Hahn C."/>
            <person name="Resl P."/>
        </authorList>
    </citation>
    <scope>NUCLEOTIDE SEQUENCE [LARGE SCALE GENOMIC DNA]</scope>
    <source>
        <strain evidence="2">EGGRZ-B1_66</strain>
        <tissue evidence="2">Body</tissue>
    </source>
</reference>